<comment type="similarity">
    <text evidence="2">Belongs to the sulfotransferase 1 family.</text>
</comment>
<evidence type="ECO:0000256" key="2">
    <source>
        <dbReference type="RuleBase" id="RU361155"/>
    </source>
</evidence>
<sequence length="567" mass="64323">MGFLNKISEIIPWGKGELEIILCQNVRNLNISAEIGQVLERIAAIQKRDVSGEYYDCAADVKLGDPGQFNWILLLSVQGSGNTWTRQLLQSMTGYYAGGVYREIDEEFDTDELFEKSPFPGEHFAPESGRVLGVKSHARGHIRKGSAIVLIMRNPYDTLKANFNRIVSEKESGDGHGAHTGTISAELFLSSSWRNYIKNHGQVWSEYYQEAVRLSEKNGENFHFLWYDLLKTDKIGQMRKLYSFLQEEASDNFEVENFEERLECIENQNLDRYKRKKQEIDFDLFLPDEIMMINKFIEEYKEFFKKNNIDFPEETIDSCSTTIQTVTAKTCDPFVLMCSTRHISVNFDQNCWTHIPIDTLYLTWQKSANLSSSCQFTDSGQAAGACGKPELTTGSKDDSDVIKDYNIELVTRTDSTPVFTGDMITVDMKYTAISSSTGFRFSSCEASIGPVTIPLLENGCPNAWSIKNIGLVQYKKLHEISFIAFFLEGYSNLSVTCSVIMVDATDANVLSYLDTCTNNTRSVETVSDVYQRKFTIQSNLELENSMNSSRQSLIFAVFPAIIFINFL</sequence>
<dbReference type="Gene3D" id="3.40.50.300">
    <property type="entry name" value="P-loop containing nucleotide triphosphate hydrolases"/>
    <property type="match status" value="1"/>
</dbReference>
<organism evidence="4 5">
    <name type="scientific">Oikopleura dioica</name>
    <name type="common">Tunicate</name>
    <dbReference type="NCBI Taxonomy" id="34765"/>
    <lineage>
        <taxon>Eukaryota</taxon>
        <taxon>Metazoa</taxon>
        <taxon>Chordata</taxon>
        <taxon>Tunicata</taxon>
        <taxon>Appendicularia</taxon>
        <taxon>Copelata</taxon>
        <taxon>Oikopleuridae</taxon>
        <taxon>Oikopleura</taxon>
    </lineage>
</organism>
<keyword evidence="2" id="KW-0808">Transferase</keyword>
<dbReference type="PANTHER" id="PTHR45964">
    <property type="entry name" value="WSCD FAMILY MEMBER CG9164"/>
    <property type="match status" value="1"/>
</dbReference>
<proteinExistence type="inferred from homology"/>
<dbReference type="Pfam" id="PF00685">
    <property type="entry name" value="Sulfotransfer_1"/>
    <property type="match status" value="1"/>
</dbReference>
<dbReference type="Proteomes" id="UP001158576">
    <property type="component" value="Chromosome 2"/>
</dbReference>
<evidence type="ECO:0000259" key="3">
    <source>
        <dbReference type="Pfam" id="PF00685"/>
    </source>
</evidence>
<dbReference type="SUPFAM" id="SSF52540">
    <property type="entry name" value="P-loop containing nucleoside triphosphate hydrolases"/>
    <property type="match status" value="1"/>
</dbReference>
<evidence type="ECO:0000313" key="4">
    <source>
        <dbReference type="EMBL" id="CAG5113590.1"/>
    </source>
</evidence>
<protein>
    <recommendedName>
        <fullName evidence="2">Sulfotransferase</fullName>
        <ecNumber evidence="2">2.8.2.-</ecNumber>
    </recommendedName>
</protein>
<dbReference type="InterPro" id="IPR027417">
    <property type="entry name" value="P-loop_NTPase"/>
</dbReference>
<dbReference type="PANTHER" id="PTHR45964:SF9">
    <property type="entry name" value="SULFOTRANSFERASE"/>
    <property type="match status" value="1"/>
</dbReference>
<gene>
    <name evidence="4" type="ORF">OKIOD_LOCUS16445</name>
</gene>
<dbReference type="InterPro" id="IPR051589">
    <property type="entry name" value="Sialate-O-sulfotransferase"/>
</dbReference>
<evidence type="ECO:0000256" key="1">
    <source>
        <dbReference type="ARBA" id="ARBA00010236"/>
    </source>
</evidence>
<evidence type="ECO:0000313" key="5">
    <source>
        <dbReference type="Proteomes" id="UP001158576"/>
    </source>
</evidence>
<accession>A0ABN7TBQ7</accession>
<reference evidence="4 5" key="1">
    <citation type="submission" date="2021-04" db="EMBL/GenBank/DDBJ databases">
        <authorList>
            <person name="Bliznina A."/>
        </authorList>
    </citation>
    <scope>NUCLEOTIDE SEQUENCE [LARGE SCALE GENOMIC DNA]</scope>
</reference>
<comment type="similarity">
    <text evidence="1">Belongs to the WSCD family.</text>
</comment>
<dbReference type="EMBL" id="OU015567">
    <property type="protein sequence ID" value="CAG5113590.1"/>
    <property type="molecule type" value="Genomic_DNA"/>
</dbReference>
<feature type="domain" description="Sulfotransferase" evidence="3">
    <location>
        <begin position="72"/>
        <end position="262"/>
    </location>
</feature>
<keyword evidence="5" id="KW-1185">Reference proteome</keyword>
<dbReference type="InterPro" id="IPR000863">
    <property type="entry name" value="Sulfotransferase_dom"/>
</dbReference>
<name>A0ABN7TBQ7_OIKDI</name>
<dbReference type="EC" id="2.8.2.-" evidence="2"/>